<proteinExistence type="inferred from homology"/>
<reference evidence="7 8" key="1">
    <citation type="submission" date="2019-07" db="EMBL/GenBank/DDBJ databases">
        <title>Whole genome shotgun sequence of Halomonas cupida NBRC 102219.</title>
        <authorList>
            <person name="Hosoyama A."/>
            <person name="Uohara A."/>
            <person name="Ohji S."/>
            <person name="Ichikawa N."/>
        </authorList>
    </citation>
    <scope>NUCLEOTIDE SEQUENCE [LARGE SCALE GENOMIC DNA]</scope>
    <source>
        <strain evidence="7 8">NBRC 102219</strain>
    </source>
</reference>
<evidence type="ECO:0000256" key="5">
    <source>
        <dbReference type="ARBA" id="ARBA00022807"/>
    </source>
</evidence>
<evidence type="ECO:0000256" key="3">
    <source>
        <dbReference type="ARBA" id="ARBA00022729"/>
    </source>
</evidence>
<dbReference type="Pfam" id="PF00877">
    <property type="entry name" value="NLPC_P60"/>
    <property type="match status" value="1"/>
</dbReference>
<dbReference type="SUPFAM" id="SSF54001">
    <property type="entry name" value="Cysteine proteinases"/>
    <property type="match status" value="1"/>
</dbReference>
<dbReference type="PROSITE" id="PS51935">
    <property type="entry name" value="NLPC_P60"/>
    <property type="match status" value="1"/>
</dbReference>
<keyword evidence="2" id="KW-0645">Protease</keyword>
<accession>A0ABQ0WKQ3</accession>
<evidence type="ECO:0000256" key="4">
    <source>
        <dbReference type="ARBA" id="ARBA00022801"/>
    </source>
</evidence>
<dbReference type="InterPro" id="IPR038765">
    <property type="entry name" value="Papain-like_cys_pep_sf"/>
</dbReference>
<dbReference type="EMBL" id="BJXU01000093">
    <property type="protein sequence ID" value="GEN24469.1"/>
    <property type="molecule type" value="Genomic_DNA"/>
</dbReference>
<evidence type="ECO:0000313" key="7">
    <source>
        <dbReference type="EMBL" id="GEN24469.1"/>
    </source>
</evidence>
<organism evidence="7 8">
    <name type="scientific">Halomonas cupida</name>
    <dbReference type="NCBI Taxonomy" id="44933"/>
    <lineage>
        <taxon>Bacteria</taxon>
        <taxon>Pseudomonadati</taxon>
        <taxon>Pseudomonadota</taxon>
        <taxon>Gammaproteobacteria</taxon>
        <taxon>Oceanospirillales</taxon>
        <taxon>Halomonadaceae</taxon>
        <taxon>Halomonas</taxon>
    </lineage>
</organism>
<evidence type="ECO:0000259" key="6">
    <source>
        <dbReference type="PROSITE" id="PS51935"/>
    </source>
</evidence>
<evidence type="ECO:0000256" key="2">
    <source>
        <dbReference type="ARBA" id="ARBA00022670"/>
    </source>
</evidence>
<dbReference type="PANTHER" id="PTHR47360">
    <property type="entry name" value="MUREIN DD-ENDOPEPTIDASE MEPS/MUREIN LD-CARBOXYPEPTIDASE"/>
    <property type="match status" value="1"/>
</dbReference>
<dbReference type="InterPro" id="IPR052062">
    <property type="entry name" value="Murein_DD/LD_carboxypeptidase"/>
</dbReference>
<evidence type="ECO:0000256" key="1">
    <source>
        <dbReference type="ARBA" id="ARBA00007074"/>
    </source>
</evidence>
<dbReference type="Proteomes" id="UP000321726">
    <property type="component" value="Unassembled WGS sequence"/>
</dbReference>
<keyword evidence="4" id="KW-0378">Hydrolase</keyword>
<sequence length="237" mass="25896">MRHYHSGSQALVEAHDLMAWYGSGNEDDFQMSVVTTYRAAAVLLFAGVLTGCASSSQKDIADDGYYSQNMPTLADSASSSMSAGQSLAAADNYLTDPTGAIRDALMDEHERWAGTPYRLGGTSFNGIDCSALVQNVFSEAFQVELPRTTSRQVNTGVAISRTELEPGDLVFFRPPGNRHVGIYVGDGRFMHASSSRGVMISKLNNSYWSRYYWQARRPVEPTQLSLRQLAYGSSYGG</sequence>
<dbReference type="Gene3D" id="3.90.1720.10">
    <property type="entry name" value="endopeptidase domain like (from Nostoc punctiforme)"/>
    <property type="match status" value="1"/>
</dbReference>
<comment type="similarity">
    <text evidence="1">Belongs to the peptidase C40 family.</text>
</comment>
<evidence type="ECO:0000313" key="8">
    <source>
        <dbReference type="Proteomes" id="UP000321726"/>
    </source>
</evidence>
<keyword evidence="8" id="KW-1185">Reference proteome</keyword>
<keyword evidence="3" id="KW-0732">Signal</keyword>
<comment type="caution">
    <text evidence="7">The sequence shown here is derived from an EMBL/GenBank/DDBJ whole genome shotgun (WGS) entry which is preliminary data.</text>
</comment>
<keyword evidence="5" id="KW-0788">Thiol protease</keyword>
<dbReference type="PANTHER" id="PTHR47360:SF1">
    <property type="entry name" value="ENDOPEPTIDASE NLPC-RELATED"/>
    <property type="match status" value="1"/>
</dbReference>
<gene>
    <name evidence="7" type="ORF">HCU01_24180</name>
</gene>
<name>A0ABQ0WKQ3_9GAMM</name>
<dbReference type="InterPro" id="IPR000064">
    <property type="entry name" value="NLP_P60_dom"/>
</dbReference>
<protein>
    <recommendedName>
        <fullName evidence="6">NlpC/P60 domain-containing protein</fullName>
    </recommendedName>
</protein>
<feature type="domain" description="NlpC/P60" evidence="6">
    <location>
        <begin position="99"/>
        <end position="219"/>
    </location>
</feature>